<evidence type="ECO:0000313" key="4">
    <source>
        <dbReference type="Proteomes" id="UP000184609"/>
    </source>
</evidence>
<organism evidence="3 4">
    <name type="scientific">Algoriphagus zhangzhouensis</name>
    <dbReference type="NCBI Taxonomy" id="1073327"/>
    <lineage>
        <taxon>Bacteria</taxon>
        <taxon>Pseudomonadati</taxon>
        <taxon>Bacteroidota</taxon>
        <taxon>Cytophagia</taxon>
        <taxon>Cytophagales</taxon>
        <taxon>Cyclobacteriaceae</taxon>
        <taxon>Algoriphagus</taxon>
    </lineage>
</organism>
<evidence type="ECO:0000259" key="2">
    <source>
        <dbReference type="Pfam" id="PF13568"/>
    </source>
</evidence>
<accession>A0A1M7ZFR9</accession>
<keyword evidence="1" id="KW-0732">Signal</keyword>
<dbReference type="EMBL" id="FRXN01000004">
    <property type="protein sequence ID" value="SHO63718.1"/>
    <property type="molecule type" value="Genomic_DNA"/>
</dbReference>
<dbReference type="AlphaFoldDB" id="A0A1M7ZFR9"/>
<gene>
    <name evidence="3" type="ORF">SAMN04488108_2880</name>
</gene>
<feature type="domain" description="Outer membrane protein beta-barrel" evidence="2">
    <location>
        <begin position="210"/>
        <end position="372"/>
    </location>
</feature>
<dbReference type="OrthoDB" id="921445at2"/>
<dbReference type="Proteomes" id="UP000184609">
    <property type="component" value="Unassembled WGS sequence"/>
</dbReference>
<sequence length="402" mass="46699">MRKLLILSFLLCFYSKSFSQIAFEKGYLINESDHRIECEIKNLDWKKNPTQFEYKLPSSQEIKIGNLESVKEFGINGLLKYIKATVELDESSSSLNAMSKDMNPSFQSKEVFLNVLVEGKATLYSYENQVVKRYFYSISGADPKQLIYKKYKVNERVGENNQFRNQLTFDLSCVSINSPMELEYTQSGLGKYFIEYNQCSNSQYETFKKRESNLFHLSVRPGISFNSLKIENSQSSYGEIDFGESMDFRLGLEAEFILPHDKNRWGVIVEPTYRYYKSEENITTVNTNEDYLVSIEYTSIELPIGFRHYFLLNERSKLFINLSYVIEFGSGSLIEFERFDGAQPTPLETHSAGNFAMGAGFKYLDKLNFELRAHTNRDVLGTYNNWSSQYQSFNFIIGYSLF</sequence>
<keyword evidence="4" id="KW-1185">Reference proteome</keyword>
<protein>
    <submittedName>
        <fullName evidence="3">Outer membrane protein beta-barrel domain-containing protein</fullName>
    </submittedName>
</protein>
<reference evidence="4" key="1">
    <citation type="submission" date="2016-12" db="EMBL/GenBank/DDBJ databases">
        <authorList>
            <person name="Varghese N."/>
            <person name="Submissions S."/>
        </authorList>
    </citation>
    <scope>NUCLEOTIDE SEQUENCE [LARGE SCALE GENOMIC DNA]</scope>
    <source>
        <strain evidence="4">DSM 25035</strain>
    </source>
</reference>
<dbReference type="STRING" id="1073327.SAMN04488108_2880"/>
<feature type="chain" id="PRO_5012229876" evidence="1">
    <location>
        <begin position="23"/>
        <end position="402"/>
    </location>
</feature>
<dbReference type="RefSeq" id="WP_073572527.1">
    <property type="nucleotide sequence ID" value="NZ_FRXN01000004.1"/>
</dbReference>
<dbReference type="InterPro" id="IPR025665">
    <property type="entry name" value="Beta-barrel_OMP_2"/>
</dbReference>
<name>A0A1M7ZFR9_9BACT</name>
<evidence type="ECO:0000313" key="3">
    <source>
        <dbReference type="EMBL" id="SHO63718.1"/>
    </source>
</evidence>
<feature type="signal peptide" evidence="1">
    <location>
        <begin position="1"/>
        <end position="22"/>
    </location>
</feature>
<proteinExistence type="predicted"/>
<evidence type="ECO:0000256" key="1">
    <source>
        <dbReference type="SAM" id="SignalP"/>
    </source>
</evidence>
<dbReference type="Pfam" id="PF13568">
    <property type="entry name" value="OMP_b-brl_2"/>
    <property type="match status" value="1"/>
</dbReference>